<dbReference type="GO" id="GO:0090374">
    <property type="term" value="P:oligopeptide export from mitochondrion"/>
    <property type="evidence" value="ECO:0007669"/>
    <property type="project" value="TreeGrafter"/>
</dbReference>
<keyword evidence="3" id="KW-0813">Transport</keyword>
<dbReference type="InterPro" id="IPR039421">
    <property type="entry name" value="Type_1_exporter"/>
</dbReference>
<feature type="region of interest" description="Disordered" evidence="11">
    <location>
        <begin position="1"/>
        <end position="25"/>
    </location>
</feature>
<dbReference type="PROSITE" id="PS50929">
    <property type="entry name" value="ABC_TM1F"/>
    <property type="match status" value="2"/>
</dbReference>
<dbReference type="InterPro" id="IPR011527">
    <property type="entry name" value="ABC1_TM_dom"/>
</dbReference>
<dbReference type="GO" id="GO:0016887">
    <property type="term" value="F:ATP hydrolysis activity"/>
    <property type="evidence" value="ECO:0007669"/>
    <property type="project" value="InterPro"/>
</dbReference>
<dbReference type="Pfam" id="PF00005">
    <property type="entry name" value="ABC_tran"/>
    <property type="match status" value="2"/>
</dbReference>
<feature type="transmembrane region" description="Helical" evidence="12">
    <location>
        <begin position="814"/>
        <end position="834"/>
    </location>
</feature>
<evidence type="ECO:0000256" key="6">
    <source>
        <dbReference type="ARBA" id="ARBA00022741"/>
    </source>
</evidence>
<keyword evidence="8 12" id="KW-1133">Transmembrane helix</keyword>
<dbReference type="Proteomes" id="UP000782241">
    <property type="component" value="Unassembled WGS sequence"/>
</dbReference>
<feature type="domain" description="ABC transmembrane type-1" evidence="14">
    <location>
        <begin position="699"/>
        <end position="984"/>
    </location>
</feature>
<dbReference type="CDD" id="cd03249">
    <property type="entry name" value="ABC_MTABC3_MDL1_MDL2"/>
    <property type="match status" value="1"/>
</dbReference>
<evidence type="ECO:0000256" key="2">
    <source>
        <dbReference type="ARBA" id="ARBA00007577"/>
    </source>
</evidence>
<keyword evidence="10" id="KW-0539">Nucleus</keyword>
<comment type="subcellular location">
    <subcellularLocation>
        <location evidence="1">Membrane</location>
        <topology evidence="1">Multi-pass membrane protein</topology>
    </subcellularLocation>
</comment>
<dbReference type="InterPro" id="IPR003593">
    <property type="entry name" value="AAA+_ATPase"/>
</dbReference>
<evidence type="ECO:0000256" key="10">
    <source>
        <dbReference type="ARBA" id="ARBA00023242"/>
    </source>
</evidence>
<proteinExistence type="inferred from homology"/>
<feature type="transmembrane region" description="Helical" evidence="12">
    <location>
        <begin position="923"/>
        <end position="943"/>
    </location>
</feature>
<feature type="transmembrane region" description="Helical" evidence="12">
    <location>
        <begin position="197"/>
        <end position="217"/>
    </location>
</feature>
<evidence type="ECO:0000256" key="9">
    <source>
        <dbReference type="ARBA" id="ARBA00023136"/>
    </source>
</evidence>
<reference evidence="15" key="1">
    <citation type="submission" date="2021-04" db="EMBL/GenBank/DDBJ databases">
        <title>Draft genome of Fusarium avenaceum strain F156N33, isolated from an atmospheric sample in Virginia.</title>
        <authorList>
            <person name="Yang S."/>
            <person name="Vinatzer B.A."/>
            <person name="Coleman J."/>
        </authorList>
    </citation>
    <scope>NUCLEOTIDE SEQUENCE</scope>
    <source>
        <strain evidence="15">F156N33</strain>
    </source>
</reference>
<protein>
    <submittedName>
        <fullName evidence="15">Uncharacterized protein</fullName>
    </submittedName>
</protein>
<keyword evidence="9 12" id="KW-0472">Membrane</keyword>
<dbReference type="PROSITE" id="PS50893">
    <property type="entry name" value="ABC_TRANSPORTER_2"/>
    <property type="match status" value="2"/>
</dbReference>
<dbReference type="FunFam" id="1.20.1560.10:FF:000057">
    <property type="entry name" value="ABC multidrug transporter SitT"/>
    <property type="match status" value="1"/>
</dbReference>
<keyword evidence="16" id="KW-1185">Reference proteome</keyword>
<evidence type="ECO:0000256" key="4">
    <source>
        <dbReference type="ARBA" id="ARBA00022692"/>
    </source>
</evidence>
<dbReference type="SMART" id="SM00906">
    <property type="entry name" value="Fungal_trans"/>
    <property type="match status" value="1"/>
</dbReference>
<comment type="similarity">
    <text evidence="2">Belongs to the ABC transporter superfamily. ABCB family. Multidrug resistance exporter (TC 3.A.1.201) subfamily.</text>
</comment>
<dbReference type="SUPFAM" id="SSF90123">
    <property type="entry name" value="ABC transporter transmembrane region"/>
    <property type="match status" value="2"/>
</dbReference>
<dbReference type="GO" id="GO:0008270">
    <property type="term" value="F:zinc ion binding"/>
    <property type="evidence" value="ECO:0007669"/>
    <property type="project" value="InterPro"/>
</dbReference>
<dbReference type="SMART" id="SM00382">
    <property type="entry name" value="AAA"/>
    <property type="match status" value="2"/>
</dbReference>
<sequence>MEKINQLADANAANQSESPHQPDKKPTSGFAAFLRIFTYCQPLDCALEIIAILAAIGSGVAMAMINLVIGELMDVMSDPTRIATDPDGFMAAVSKNSLYFVYIGIARLGCTYIYSTLFTYVSFRVTNNIRQSYLRAALSQEVSYFDHGTSGSISMQGTSNGKLIQAGIADKLGLFFASFATLIAAFIIAFISYWKLTLILICIMPAIMLVIGTMATIDAGIDGKNLKVISQAAQYAETSLASIRTIKAFNLESRIMHKYTSFIETSRQLCRTKSGVYGVMFAWQYFIIYAGMGLAFWQGIRMIARGEVEGIGAVFTVLFSVIIGSTSINGIAPNISSFVRAAAGARELFALIDRISDINPLDESGRKPSKVSGVIEVQSIGFSYPTRPDTKVLDDFSLSIPVGKVTALVGASGSGKSTIIGLLERWYNPATGDIKLDGVSLKDLSVTWLRTTMRLVQQEPVLFNGTIFENIVNGLVGTPWEKAARESQEERVIHAAKLAFADEFIQNLQEGYDTRIGERGGLLSGGQKQRIAIARSIVSDPSILLLDEATSALDPHSEGIVQKALDSASKNRTTLVIAHKLATIRDADNIVVMSKGKIVEQGRHDDLVALNGTYSKLVQAQDLSTSKENRDIQTSDEGSTASTEAIEPIQSLTKYNSTINENLASQIRREDFDLYKSTGLLHTIWKMIKSAPELRAYFIVISIACAVGAAVYPGQNLLLSEVMKVFTSSNLVKGGDFVSLMYFVIGLGALVVFFIMGWISNVIAQTLSQNVRVGLFRSMLKQDLRFFDRPENTVGALVSRIDTQSQAILELMGFNVALAFQSIINIIASSILALAYAWKLGLVGVFAGMPPLLLAGYARTRLETKLNADIDKRFSTSASIASESVNAIRTVSSLAIEKNILGKYTAELESAVSGSTVRLFTMMMWFSLTQSIDFFILALGFWFGSKLVSQGEITFPQFIISFLGVFFSGQAAAIIFSFSSSFTKANSAANYYFWLTNLQPMIQETDENKEKGPADGGSSIDFQGVQFSYPLAPEKRVIKGLDLTIDRGEFVAFVGASGCGKSTMVSLLERFYDPTSGTISIDGSAPLTEISPRLYRNRIALVQQEPTLFPDSIRENIAAGLDVSPEEQALVGDDTLEAACRAANAWDFVSSLPEGLNTLCGQGGSQLSGGQRQRIAIARALIRNPSIILLDEATSALDTESERVVQKALMNAATSGDRITIAVAHRLSTIRDADKICVFYQGRIVEAGTHDELIRQNKGETSFKAQALCASQVEELNSPVVQQSPAFVQELANLRNALQDQETTVVGRASVKADELDQTHALDVELPSPTFIMQLLQLMTDEGHTNLVLFNFWGVQTLASLHDLCKSTYFNTEPLTLTQKSSFNGTISLILREIGTEDRPNLDAGILSRMQVFCEKNFWAGVETYQVTSIATEEHVNILFLAVIQVSSMGTLPLQWSLTTAAAGHCLTLGYHREKRLLQLPSPKAERARRTFWHIYMADKNLSQRLGRASTIQDWDVDAKPCAISSDPRQAPWDLAFKSLIEMSRIQGQIYENIYSPPAKARSIKEKSAESDQLGSALCQWYSEWAQIDSSAAYGRDRFEMTFSPVSIVYHSLLTLIHWNTNSSGSARDISEACYKAAQGMLRAHLTYYPQLTASGQKASAIYAVWVLHAMSFTPYVAIFLHCVANLNFDDLRLLQEVLYTLETIGTDLESSQKLTKLCKALCRIAEAFLKDQAPIINSISDASSQVPDTWAWLGSQITDPEGVIDLDLDNLDETFFSHDF</sequence>
<evidence type="ECO:0000313" key="15">
    <source>
        <dbReference type="EMBL" id="KAG5660830.1"/>
    </source>
</evidence>
<keyword evidence="5" id="KW-0677">Repeat</keyword>
<dbReference type="CDD" id="cd18577">
    <property type="entry name" value="ABC_6TM_Pgp_ABCB1_D1_like"/>
    <property type="match status" value="1"/>
</dbReference>
<evidence type="ECO:0000259" key="13">
    <source>
        <dbReference type="PROSITE" id="PS50893"/>
    </source>
</evidence>
<dbReference type="InterPro" id="IPR017871">
    <property type="entry name" value="ABC_transporter-like_CS"/>
</dbReference>
<name>A0A9P7H434_9HYPO</name>
<dbReference type="GO" id="GO:0006351">
    <property type="term" value="P:DNA-templated transcription"/>
    <property type="evidence" value="ECO:0007669"/>
    <property type="project" value="InterPro"/>
</dbReference>
<feature type="transmembrane region" description="Helical" evidence="12">
    <location>
        <begin position="696"/>
        <end position="719"/>
    </location>
</feature>
<accession>A0A9P7H434</accession>
<dbReference type="PANTHER" id="PTHR43394:SF11">
    <property type="entry name" value="ATP-BINDING CASSETTE TRANSPORTER"/>
    <property type="match status" value="1"/>
</dbReference>
<evidence type="ECO:0000256" key="12">
    <source>
        <dbReference type="SAM" id="Phobius"/>
    </source>
</evidence>
<feature type="transmembrane region" description="Helical" evidence="12">
    <location>
        <begin position="172"/>
        <end position="191"/>
    </location>
</feature>
<feature type="transmembrane region" description="Helical" evidence="12">
    <location>
        <begin position="99"/>
        <end position="123"/>
    </location>
</feature>
<dbReference type="GO" id="GO:0015421">
    <property type="term" value="F:ABC-type oligopeptide transporter activity"/>
    <property type="evidence" value="ECO:0007669"/>
    <property type="project" value="TreeGrafter"/>
</dbReference>
<feature type="domain" description="ABC transporter" evidence="13">
    <location>
        <begin position="1020"/>
        <end position="1266"/>
    </location>
</feature>
<dbReference type="SUPFAM" id="SSF52540">
    <property type="entry name" value="P-loop containing nucleoside triphosphate hydrolases"/>
    <property type="match status" value="2"/>
</dbReference>
<feature type="transmembrane region" description="Helical" evidence="12">
    <location>
        <begin position="45"/>
        <end position="69"/>
    </location>
</feature>
<dbReference type="FunFam" id="3.40.50.300:FF:000251">
    <property type="entry name" value="ABC transporter B family member 19"/>
    <property type="match status" value="1"/>
</dbReference>
<dbReference type="EMBL" id="JAGPUO010000008">
    <property type="protein sequence ID" value="KAG5660830.1"/>
    <property type="molecule type" value="Genomic_DNA"/>
</dbReference>
<dbReference type="InterPro" id="IPR007219">
    <property type="entry name" value="XnlR_reg_dom"/>
</dbReference>
<organism evidence="15 16">
    <name type="scientific">Fusarium avenaceum</name>
    <dbReference type="NCBI Taxonomy" id="40199"/>
    <lineage>
        <taxon>Eukaryota</taxon>
        <taxon>Fungi</taxon>
        <taxon>Dikarya</taxon>
        <taxon>Ascomycota</taxon>
        <taxon>Pezizomycotina</taxon>
        <taxon>Sordariomycetes</taxon>
        <taxon>Hypocreomycetidae</taxon>
        <taxon>Hypocreales</taxon>
        <taxon>Nectriaceae</taxon>
        <taxon>Fusarium</taxon>
        <taxon>Fusarium tricinctum species complex</taxon>
    </lineage>
</organism>
<dbReference type="PROSITE" id="PS00211">
    <property type="entry name" value="ABC_TRANSPORTER_1"/>
    <property type="match status" value="2"/>
</dbReference>
<keyword evidence="4 12" id="KW-0812">Transmembrane</keyword>
<feature type="transmembrane region" description="Helical" evidence="12">
    <location>
        <begin position="955"/>
        <end position="978"/>
    </location>
</feature>
<evidence type="ECO:0000259" key="14">
    <source>
        <dbReference type="PROSITE" id="PS50929"/>
    </source>
</evidence>
<feature type="transmembrane region" description="Helical" evidence="12">
    <location>
        <begin position="310"/>
        <end position="332"/>
    </location>
</feature>
<dbReference type="PANTHER" id="PTHR43394">
    <property type="entry name" value="ATP-DEPENDENT PERMEASE MDL1, MITOCHONDRIAL"/>
    <property type="match status" value="1"/>
</dbReference>
<dbReference type="GO" id="GO:0005524">
    <property type="term" value="F:ATP binding"/>
    <property type="evidence" value="ECO:0007669"/>
    <property type="project" value="UniProtKB-KW"/>
</dbReference>
<dbReference type="CDD" id="cd12148">
    <property type="entry name" value="fungal_TF_MHR"/>
    <property type="match status" value="1"/>
</dbReference>
<evidence type="ECO:0000256" key="1">
    <source>
        <dbReference type="ARBA" id="ARBA00004141"/>
    </source>
</evidence>
<evidence type="ECO:0000256" key="3">
    <source>
        <dbReference type="ARBA" id="ARBA00022448"/>
    </source>
</evidence>
<dbReference type="GO" id="GO:0003677">
    <property type="term" value="F:DNA binding"/>
    <property type="evidence" value="ECO:0007669"/>
    <property type="project" value="InterPro"/>
</dbReference>
<feature type="transmembrane region" description="Helical" evidence="12">
    <location>
        <begin position="276"/>
        <end position="298"/>
    </location>
</feature>
<feature type="transmembrane region" description="Helical" evidence="12">
    <location>
        <begin position="739"/>
        <end position="759"/>
    </location>
</feature>
<comment type="caution">
    <text evidence="15">The sequence shown here is derived from an EMBL/GenBank/DDBJ whole genome shotgun (WGS) entry which is preliminary data.</text>
</comment>
<dbReference type="GO" id="GO:0005743">
    <property type="term" value="C:mitochondrial inner membrane"/>
    <property type="evidence" value="ECO:0007669"/>
    <property type="project" value="TreeGrafter"/>
</dbReference>
<dbReference type="CDD" id="cd18578">
    <property type="entry name" value="ABC_6TM_Pgp_ABCB1_D2_like"/>
    <property type="match status" value="1"/>
</dbReference>
<evidence type="ECO:0000313" key="16">
    <source>
        <dbReference type="Proteomes" id="UP000782241"/>
    </source>
</evidence>
<dbReference type="Gene3D" id="1.20.1560.10">
    <property type="entry name" value="ABC transporter type 1, transmembrane domain"/>
    <property type="match status" value="1"/>
</dbReference>
<evidence type="ECO:0000256" key="5">
    <source>
        <dbReference type="ARBA" id="ARBA00022737"/>
    </source>
</evidence>
<keyword evidence="7" id="KW-0067">ATP-binding</keyword>
<evidence type="ECO:0000256" key="7">
    <source>
        <dbReference type="ARBA" id="ARBA00022840"/>
    </source>
</evidence>
<dbReference type="FunFam" id="3.40.50.300:FF:000913">
    <property type="entry name" value="ABC multidrug transporter SitT"/>
    <property type="match status" value="1"/>
</dbReference>
<dbReference type="Pfam" id="PF00664">
    <property type="entry name" value="ABC_membrane"/>
    <property type="match status" value="2"/>
</dbReference>
<evidence type="ECO:0000256" key="8">
    <source>
        <dbReference type="ARBA" id="ARBA00022989"/>
    </source>
</evidence>
<dbReference type="InterPro" id="IPR036640">
    <property type="entry name" value="ABC1_TM_sf"/>
</dbReference>
<feature type="domain" description="ABC transmembrane type-1" evidence="14">
    <location>
        <begin position="49"/>
        <end position="340"/>
    </location>
</feature>
<evidence type="ECO:0000256" key="11">
    <source>
        <dbReference type="SAM" id="MobiDB-lite"/>
    </source>
</evidence>
<dbReference type="InterPro" id="IPR003439">
    <property type="entry name" value="ABC_transporter-like_ATP-bd"/>
</dbReference>
<dbReference type="Gene3D" id="3.40.50.300">
    <property type="entry name" value="P-loop containing nucleotide triphosphate hydrolases"/>
    <property type="match status" value="2"/>
</dbReference>
<dbReference type="Pfam" id="PF04082">
    <property type="entry name" value="Fungal_trans"/>
    <property type="match status" value="1"/>
</dbReference>
<keyword evidence="6" id="KW-0547">Nucleotide-binding</keyword>
<dbReference type="InterPro" id="IPR027417">
    <property type="entry name" value="P-loop_NTPase"/>
</dbReference>
<feature type="domain" description="ABC transporter" evidence="13">
    <location>
        <begin position="375"/>
        <end position="620"/>
    </location>
</feature>
<gene>
    <name evidence="15" type="ORF">KAF25_002473</name>
</gene>